<organism evidence="1">
    <name type="scientific">Siphoviridae sp. ctXPh6</name>
    <dbReference type="NCBI Taxonomy" id="2827578"/>
    <lineage>
        <taxon>Viruses</taxon>
        <taxon>Duplodnaviria</taxon>
        <taxon>Heunggongvirae</taxon>
        <taxon>Uroviricota</taxon>
        <taxon>Caudoviricetes</taxon>
    </lineage>
</organism>
<proteinExistence type="predicted"/>
<sequence>MDRKIFLLMLPRELIWRGGILEELMSAYKRELAHVYRMASAKRMLFIKRKGTH</sequence>
<protein>
    <submittedName>
        <fullName evidence="1">Uncharacterized protein</fullName>
    </submittedName>
</protein>
<evidence type="ECO:0000313" key="1">
    <source>
        <dbReference type="EMBL" id="DAD70304.1"/>
    </source>
</evidence>
<accession>A0A8S5LKD5</accession>
<name>A0A8S5LKD5_9CAUD</name>
<reference evidence="1" key="1">
    <citation type="journal article" date="2021" name="Proc. Natl. Acad. Sci. U.S.A.">
        <title>A Catalog of Tens of Thousands of Viruses from Human Metagenomes Reveals Hidden Associations with Chronic Diseases.</title>
        <authorList>
            <person name="Tisza M.J."/>
            <person name="Buck C.B."/>
        </authorList>
    </citation>
    <scope>NUCLEOTIDE SEQUENCE</scope>
    <source>
        <strain evidence="1">CtXPh6</strain>
    </source>
</reference>
<dbReference type="EMBL" id="BK015862">
    <property type="protein sequence ID" value="DAD70304.1"/>
    <property type="molecule type" value="Genomic_DNA"/>
</dbReference>